<evidence type="ECO:0000256" key="3">
    <source>
        <dbReference type="ARBA" id="ARBA00022729"/>
    </source>
</evidence>
<evidence type="ECO:0000313" key="8">
    <source>
        <dbReference type="Proteomes" id="UP000467841"/>
    </source>
</evidence>
<accession>A0A6D2HPC6</accession>
<evidence type="ECO:0000259" key="6">
    <source>
        <dbReference type="Pfam" id="PF12819"/>
    </source>
</evidence>
<evidence type="ECO:0000313" key="7">
    <source>
        <dbReference type="EMBL" id="CAA7017630.1"/>
    </source>
</evidence>
<dbReference type="PANTHER" id="PTHR45631:SF97">
    <property type="entry name" value="LEUCINE-RICH REPEAT PROTEIN KINASE FAMILY PROTEIN"/>
    <property type="match status" value="1"/>
</dbReference>
<protein>
    <recommendedName>
        <fullName evidence="6">Malectin-like domain-containing protein</fullName>
    </recommendedName>
</protein>
<keyword evidence="8" id="KW-1185">Reference proteome</keyword>
<reference evidence="7" key="1">
    <citation type="submission" date="2020-01" db="EMBL/GenBank/DDBJ databases">
        <authorList>
            <person name="Mishra B."/>
        </authorList>
    </citation>
    <scope>NUCLEOTIDE SEQUENCE [LARGE SCALE GENOMIC DNA]</scope>
</reference>
<keyword evidence="5" id="KW-0472">Membrane</keyword>
<dbReference type="OrthoDB" id="2017114at2759"/>
<dbReference type="EMBL" id="CACVBM020000333">
    <property type="protein sequence ID" value="CAA7017630.1"/>
    <property type="molecule type" value="Genomic_DNA"/>
</dbReference>
<name>A0A6D2HPC6_9BRAS</name>
<organism evidence="7 8">
    <name type="scientific">Microthlaspi erraticum</name>
    <dbReference type="NCBI Taxonomy" id="1685480"/>
    <lineage>
        <taxon>Eukaryota</taxon>
        <taxon>Viridiplantae</taxon>
        <taxon>Streptophyta</taxon>
        <taxon>Embryophyta</taxon>
        <taxon>Tracheophyta</taxon>
        <taxon>Spermatophyta</taxon>
        <taxon>Magnoliopsida</taxon>
        <taxon>eudicotyledons</taxon>
        <taxon>Gunneridae</taxon>
        <taxon>Pentapetalae</taxon>
        <taxon>rosids</taxon>
        <taxon>malvids</taxon>
        <taxon>Brassicales</taxon>
        <taxon>Brassicaceae</taxon>
        <taxon>Coluteocarpeae</taxon>
        <taxon>Microthlaspi</taxon>
    </lineage>
</organism>
<keyword evidence="4" id="KW-1133">Transmembrane helix</keyword>
<comment type="caution">
    <text evidence="7">The sequence shown here is derived from an EMBL/GenBank/DDBJ whole genome shotgun (WGS) entry which is preliminary data.</text>
</comment>
<gene>
    <name evidence="7" type="ORF">MERR_LOCUS4865</name>
</gene>
<keyword evidence="3" id="KW-0732">Signal</keyword>
<sequence length="196" mass="22612">MFTFVVMHLVQAQDQQGFISLDCGLEPNKSPYLEPTTKLNFSSDDNFIQGGKRGRIANEWWYDYKQYNALRYFPEGTRHCYNLSVKQGINYLIRAGFAYGNYDGKNTYPRFDIHIGPNLWATVSFEYDDQQEFEIIHMAKSNSLQICLVQTGTTTPFISTLELRPLRSDAYSTQSGSLQLVSREFYKEAGSSIRYV</sequence>
<evidence type="ECO:0000256" key="1">
    <source>
        <dbReference type="ARBA" id="ARBA00004167"/>
    </source>
</evidence>
<dbReference type="InterPro" id="IPR024788">
    <property type="entry name" value="Malectin-like_Carb-bd_dom"/>
</dbReference>
<comment type="subcellular location">
    <subcellularLocation>
        <location evidence="1">Membrane</location>
        <topology evidence="1">Single-pass membrane protein</topology>
    </subcellularLocation>
</comment>
<evidence type="ECO:0000256" key="2">
    <source>
        <dbReference type="ARBA" id="ARBA00022692"/>
    </source>
</evidence>
<dbReference type="GO" id="GO:0016020">
    <property type="term" value="C:membrane"/>
    <property type="evidence" value="ECO:0007669"/>
    <property type="project" value="UniProtKB-SubCell"/>
</dbReference>
<dbReference type="AlphaFoldDB" id="A0A6D2HPC6"/>
<evidence type="ECO:0000256" key="4">
    <source>
        <dbReference type="ARBA" id="ARBA00022989"/>
    </source>
</evidence>
<feature type="domain" description="Malectin-like" evidence="6">
    <location>
        <begin position="21"/>
        <end position="195"/>
    </location>
</feature>
<proteinExistence type="predicted"/>
<dbReference type="Proteomes" id="UP000467841">
    <property type="component" value="Unassembled WGS sequence"/>
</dbReference>
<dbReference type="Pfam" id="PF12819">
    <property type="entry name" value="Malectin_like"/>
    <property type="match status" value="1"/>
</dbReference>
<evidence type="ECO:0000256" key="5">
    <source>
        <dbReference type="ARBA" id="ARBA00023136"/>
    </source>
</evidence>
<keyword evidence="2" id="KW-0812">Transmembrane</keyword>
<dbReference type="PANTHER" id="PTHR45631">
    <property type="entry name" value="OS07G0107800 PROTEIN-RELATED"/>
    <property type="match status" value="1"/>
</dbReference>